<accession>A0ABW9KF34</accession>
<evidence type="ECO:0000313" key="3">
    <source>
        <dbReference type="Proteomes" id="UP001634747"/>
    </source>
</evidence>
<name>A0ABW9KF34_9BACT</name>
<sequence>MRSISSAAIVAVPALFLSLLTGCGGSAGLGTGSTSAAVTGNWRLAAQAQPASQSQVAAFTGSLQVIQAGGGALPSTVQGVVHAVALPSQQASTLCVSPTVAIPLTGSTAADGTLTLTSSKFANGGVLTVRGSYDAASRTLKAAQIGVAGGSCGFAVQPAIAAQYQPIQGTYTGTFTSTGGSNLGVSAQLTQTSAPDPNGNYSLQGSATFAANPCLGSTVVTSSTVSGGTVSFQYTDSTTGAAVSASGTYDPNAGTLTIGSYTLTGNTQACSDTGTGVLQHQ</sequence>
<organism evidence="2 3">
    <name type="scientific">Terriglobus aquaticus</name>
    <dbReference type="NCBI Taxonomy" id="940139"/>
    <lineage>
        <taxon>Bacteria</taxon>
        <taxon>Pseudomonadati</taxon>
        <taxon>Acidobacteriota</taxon>
        <taxon>Terriglobia</taxon>
        <taxon>Terriglobales</taxon>
        <taxon>Acidobacteriaceae</taxon>
        <taxon>Terriglobus</taxon>
    </lineage>
</organism>
<dbReference type="PROSITE" id="PS51257">
    <property type="entry name" value="PROKAR_LIPOPROTEIN"/>
    <property type="match status" value="1"/>
</dbReference>
<evidence type="ECO:0000313" key="2">
    <source>
        <dbReference type="EMBL" id="MFN2974241.1"/>
    </source>
</evidence>
<dbReference type="EMBL" id="JBJYXY010000001">
    <property type="protein sequence ID" value="MFN2974241.1"/>
    <property type="molecule type" value="Genomic_DNA"/>
</dbReference>
<gene>
    <name evidence="2" type="ORF">ACK2TP_00555</name>
</gene>
<evidence type="ECO:0008006" key="4">
    <source>
        <dbReference type="Google" id="ProtNLM"/>
    </source>
</evidence>
<proteinExistence type="predicted"/>
<dbReference type="RefSeq" id="WP_263414189.1">
    <property type="nucleotide sequence ID" value="NZ_BAABBH010000001.1"/>
</dbReference>
<keyword evidence="3" id="KW-1185">Reference proteome</keyword>
<protein>
    <recommendedName>
        <fullName evidence="4">Lipoprotein</fullName>
    </recommendedName>
</protein>
<feature type="chain" id="PRO_5045970919" description="Lipoprotein" evidence="1">
    <location>
        <begin position="28"/>
        <end position="281"/>
    </location>
</feature>
<dbReference type="Proteomes" id="UP001634747">
    <property type="component" value="Unassembled WGS sequence"/>
</dbReference>
<feature type="signal peptide" evidence="1">
    <location>
        <begin position="1"/>
        <end position="27"/>
    </location>
</feature>
<reference evidence="2 3" key="1">
    <citation type="submission" date="2024-12" db="EMBL/GenBank/DDBJ databases">
        <authorList>
            <person name="Lee Y."/>
        </authorList>
    </citation>
    <scope>NUCLEOTIDE SEQUENCE [LARGE SCALE GENOMIC DNA]</scope>
    <source>
        <strain evidence="2 3">03SUJ4</strain>
    </source>
</reference>
<comment type="caution">
    <text evidence="2">The sequence shown here is derived from an EMBL/GenBank/DDBJ whole genome shotgun (WGS) entry which is preliminary data.</text>
</comment>
<evidence type="ECO:0000256" key="1">
    <source>
        <dbReference type="SAM" id="SignalP"/>
    </source>
</evidence>
<keyword evidence="1" id="KW-0732">Signal</keyword>